<dbReference type="AlphaFoldDB" id="A0A9X1VP62"/>
<dbReference type="Proteomes" id="UP001139369">
    <property type="component" value="Unassembled WGS sequence"/>
</dbReference>
<keyword evidence="3" id="KW-1185">Reference proteome</keyword>
<comment type="caution">
    <text evidence="2">The sequence shown here is derived from an EMBL/GenBank/DDBJ whole genome shotgun (WGS) entry which is preliminary data.</text>
</comment>
<reference evidence="2" key="1">
    <citation type="submission" date="2022-02" db="EMBL/GenBank/DDBJ databases">
        <title>Polaribacter sp. MSW13, isolated from seawater.</title>
        <authorList>
            <person name="Kristyanto S."/>
            <person name="Jung J."/>
            <person name="Jeon C.O."/>
        </authorList>
    </citation>
    <scope>NUCLEOTIDE SEQUENCE</scope>
    <source>
        <strain evidence="2">MSW13</strain>
    </source>
</reference>
<proteinExistence type="predicted"/>
<protein>
    <submittedName>
        <fullName evidence="2">Uncharacterized protein</fullName>
    </submittedName>
</protein>
<dbReference type="RefSeq" id="WP_242177184.1">
    <property type="nucleotide sequence ID" value="NZ_JAKQYM010000001.1"/>
</dbReference>
<evidence type="ECO:0000313" key="3">
    <source>
        <dbReference type="Proteomes" id="UP001139369"/>
    </source>
</evidence>
<sequence>MSKKKYNTKLIKNIISGLFALFLLFWLFQIDWNHISNKENSGAIFGVLAGLLIIISLQIKTKESKK</sequence>
<organism evidence="2 3">
    <name type="scientific">Polaribacter marinus</name>
    <dbReference type="NCBI Taxonomy" id="2916838"/>
    <lineage>
        <taxon>Bacteria</taxon>
        <taxon>Pseudomonadati</taxon>
        <taxon>Bacteroidota</taxon>
        <taxon>Flavobacteriia</taxon>
        <taxon>Flavobacteriales</taxon>
        <taxon>Flavobacteriaceae</taxon>
    </lineage>
</organism>
<feature type="transmembrane region" description="Helical" evidence="1">
    <location>
        <begin position="42"/>
        <end position="59"/>
    </location>
</feature>
<name>A0A9X1VP62_9FLAO</name>
<evidence type="ECO:0000256" key="1">
    <source>
        <dbReference type="SAM" id="Phobius"/>
    </source>
</evidence>
<evidence type="ECO:0000313" key="2">
    <source>
        <dbReference type="EMBL" id="MCI2228070.1"/>
    </source>
</evidence>
<feature type="transmembrane region" description="Helical" evidence="1">
    <location>
        <begin position="12"/>
        <end position="30"/>
    </location>
</feature>
<dbReference type="EMBL" id="JAKQYM010000001">
    <property type="protein sequence ID" value="MCI2228070.1"/>
    <property type="molecule type" value="Genomic_DNA"/>
</dbReference>
<keyword evidence="1" id="KW-0812">Transmembrane</keyword>
<gene>
    <name evidence="2" type="ORF">MC378_02740</name>
</gene>
<accession>A0A9X1VP62</accession>
<keyword evidence="1" id="KW-1133">Transmembrane helix</keyword>
<keyword evidence="1" id="KW-0472">Membrane</keyword>